<dbReference type="PATRIC" id="fig|1384054.3.peg.2405"/>
<dbReference type="CDD" id="cd08916">
    <property type="entry name" value="TrHb3_P"/>
    <property type="match status" value="1"/>
</dbReference>
<dbReference type="Pfam" id="PF01152">
    <property type="entry name" value="Bac_globin"/>
    <property type="match status" value="1"/>
</dbReference>
<evidence type="ECO:0000313" key="6">
    <source>
        <dbReference type="Proteomes" id="UP000029392"/>
    </source>
</evidence>
<protein>
    <recommendedName>
        <fullName evidence="7">Preprotein translocase subunit TatC</fullName>
    </recommendedName>
</protein>
<dbReference type="EMBL" id="AVCH01000194">
    <property type="protein sequence ID" value="KFN43237.1"/>
    <property type="molecule type" value="Genomic_DNA"/>
</dbReference>
<keyword evidence="4" id="KW-0408">Iron</keyword>
<evidence type="ECO:0000256" key="2">
    <source>
        <dbReference type="ARBA" id="ARBA00022617"/>
    </source>
</evidence>
<dbReference type="OrthoDB" id="25954at2"/>
<keyword evidence="6" id="KW-1185">Reference proteome</keyword>
<dbReference type="eggNOG" id="COG2346">
    <property type="taxonomic scope" value="Bacteria"/>
</dbReference>
<keyword evidence="3" id="KW-0479">Metal-binding</keyword>
<dbReference type="InterPro" id="IPR009050">
    <property type="entry name" value="Globin-like_sf"/>
</dbReference>
<dbReference type="GO" id="GO:0019825">
    <property type="term" value="F:oxygen binding"/>
    <property type="evidence" value="ECO:0007669"/>
    <property type="project" value="InterPro"/>
</dbReference>
<keyword evidence="1" id="KW-0813">Transport</keyword>
<proteinExistence type="predicted"/>
<evidence type="ECO:0000256" key="3">
    <source>
        <dbReference type="ARBA" id="ARBA00022723"/>
    </source>
</evidence>
<dbReference type="GO" id="GO:0020037">
    <property type="term" value="F:heme binding"/>
    <property type="evidence" value="ECO:0007669"/>
    <property type="project" value="InterPro"/>
</dbReference>
<gene>
    <name evidence="5" type="ORF">N790_11035</name>
</gene>
<dbReference type="Gene3D" id="1.10.490.10">
    <property type="entry name" value="Globins"/>
    <property type="match status" value="1"/>
</dbReference>
<keyword evidence="2" id="KW-0349">Heme</keyword>
<accession>A0A091AVE8</accession>
<organism evidence="5 6">
    <name type="scientific">Arenimonas malthae CC-JY-1</name>
    <dbReference type="NCBI Taxonomy" id="1384054"/>
    <lineage>
        <taxon>Bacteria</taxon>
        <taxon>Pseudomonadati</taxon>
        <taxon>Pseudomonadota</taxon>
        <taxon>Gammaproteobacteria</taxon>
        <taxon>Lysobacterales</taxon>
        <taxon>Lysobacteraceae</taxon>
        <taxon>Arenimonas</taxon>
    </lineage>
</organism>
<evidence type="ECO:0000256" key="1">
    <source>
        <dbReference type="ARBA" id="ARBA00022448"/>
    </source>
</evidence>
<dbReference type="InterPro" id="IPR012292">
    <property type="entry name" value="Globin/Proto"/>
</dbReference>
<name>A0A091AVE8_9GAMM</name>
<sequence>MDTTPPLDEAALARLVDRFYAKVRRDPALGPIFEGAVHDWDEHKQLLTAFWSSVALGTRNFRGNPMAAHRALPSITAAHFSHWLALWNETTAEELPPAHAQALRQYAARIGESLQYGLGLDPRRQGRSLGLPVHGPAD</sequence>
<dbReference type="InterPro" id="IPR001486">
    <property type="entry name" value="Hemoglobin_trunc"/>
</dbReference>
<dbReference type="GO" id="GO:0046872">
    <property type="term" value="F:metal ion binding"/>
    <property type="evidence" value="ECO:0007669"/>
    <property type="project" value="UniProtKB-KW"/>
</dbReference>
<dbReference type="Proteomes" id="UP000029392">
    <property type="component" value="Unassembled WGS sequence"/>
</dbReference>
<evidence type="ECO:0008006" key="7">
    <source>
        <dbReference type="Google" id="ProtNLM"/>
    </source>
</evidence>
<dbReference type="SUPFAM" id="SSF46458">
    <property type="entry name" value="Globin-like"/>
    <property type="match status" value="1"/>
</dbReference>
<evidence type="ECO:0000256" key="4">
    <source>
        <dbReference type="ARBA" id="ARBA00023004"/>
    </source>
</evidence>
<dbReference type="AlphaFoldDB" id="A0A091AVE8"/>
<reference evidence="5 6" key="1">
    <citation type="submission" date="2013-09" db="EMBL/GenBank/DDBJ databases">
        <title>Genome sequencing of Arenimonas malthae.</title>
        <authorList>
            <person name="Chen F."/>
            <person name="Wang G."/>
        </authorList>
    </citation>
    <scope>NUCLEOTIDE SEQUENCE [LARGE SCALE GENOMIC DNA]</scope>
    <source>
        <strain evidence="5 6">CC-JY-1</strain>
    </source>
</reference>
<comment type="caution">
    <text evidence="5">The sequence shown here is derived from an EMBL/GenBank/DDBJ whole genome shotgun (WGS) entry which is preliminary data.</text>
</comment>
<dbReference type="RefSeq" id="WP_043804809.1">
    <property type="nucleotide sequence ID" value="NZ_AVCH01000194.1"/>
</dbReference>
<evidence type="ECO:0000313" key="5">
    <source>
        <dbReference type="EMBL" id="KFN43237.1"/>
    </source>
</evidence>
<dbReference type="STRING" id="1384054.N790_11035"/>